<organism evidence="1 2">
    <name type="scientific">Saccharomonospora glauca K62</name>
    <dbReference type="NCBI Taxonomy" id="928724"/>
    <lineage>
        <taxon>Bacteria</taxon>
        <taxon>Bacillati</taxon>
        <taxon>Actinomycetota</taxon>
        <taxon>Actinomycetes</taxon>
        <taxon>Pseudonocardiales</taxon>
        <taxon>Pseudonocardiaceae</taxon>
        <taxon>Saccharomonospora</taxon>
    </lineage>
</organism>
<name>I1D5C4_9PSEU</name>
<reference evidence="1 2" key="1">
    <citation type="submission" date="2011-09" db="EMBL/GenBank/DDBJ databases">
        <authorList>
            <consortium name="US DOE Joint Genome Institute (JGI-PGF)"/>
            <person name="Lucas S."/>
            <person name="Han J."/>
            <person name="Lapidus A."/>
            <person name="Cheng J.-F."/>
            <person name="Goodwin L."/>
            <person name="Pitluck S."/>
            <person name="Peters L."/>
            <person name="Land M.L."/>
            <person name="Hauser L."/>
            <person name="Brambilla E."/>
            <person name="Klenk H.-P."/>
            <person name="Woyke T.J."/>
        </authorList>
    </citation>
    <scope>NUCLEOTIDE SEQUENCE [LARGE SCALE GENOMIC DNA]</scope>
    <source>
        <strain evidence="1 2">K62</strain>
    </source>
</reference>
<reference evidence="2" key="2">
    <citation type="submission" date="2012-01" db="EMBL/GenBank/DDBJ databases">
        <title>Noncontiguous Finished sequence of chromosome of Saccharomonospora glauca K62.</title>
        <authorList>
            <consortium name="US DOE Joint Genome Institute"/>
            <person name="Lucas S."/>
            <person name="Han J."/>
            <person name="Lapidus A."/>
            <person name="Cheng J.-F."/>
            <person name="Goodwin L."/>
            <person name="Pitluck S."/>
            <person name="Peters L."/>
            <person name="Mikhailova N."/>
            <person name="Held B."/>
            <person name="Detter J.C."/>
            <person name="Han C."/>
            <person name="Tapia R."/>
            <person name="Land M."/>
            <person name="Hauser L."/>
            <person name="Kyrpides N."/>
            <person name="Ivanova N."/>
            <person name="Pagani I."/>
            <person name="Brambilla E.-M."/>
            <person name="Klenk H.-P."/>
            <person name="Woyke T."/>
        </authorList>
    </citation>
    <scope>NUCLEOTIDE SEQUENCE [LARGE SCALE GENOMIC DNA]</scope>
    <source>
        <strain evidence="2">K62</strain>
    </source>
</reference>
<proteinExistence type="predicted"/>
<sequence length="57" mass="6158">MDDNDFELNALCGSCEGEGHVSVSKVAVIAGVPQSMVISRPCQWCGDNGRRRLRPPV</sequence>
<gene>
    <name evidence="1" type="ORF">SacglDRAFT_03287</name>
</gene>
<keyword evidence="2" id="KW-1185">Reference proteome</keyword>
<dbReference type="EMBL" id="CM001484">
    <property type="protein sequence ID" value="EIF00149.1"/>
    <property type="molecule type" value="Genomic_DNA"/>
</dbReference>
<accession>I1D5C4</accession>
<evidence type="ECO:0000313" key="2">
    <source>
        <dbReference type="Proteomes" id="UP000005087"/>
    </source>
</evidence>
<dbReference type="Proteomes" id="UP000005087">
    <property type="component" value="Chromosome"/>
</dbReference>
<dbReference type="AlphaFoldDB" id="I1D5C4"/>
<dbReference type="RefSeq" id="WP_005465874.1">
    <property type="nucleotide sequence ID" value="NZ_CM001484.1"/>
</dbReference>
<dbReference type="HOGENOM" id="CLU_2994026_0_0_11"/>
<evidence type="ECO:0000313" key="1">
    <source>
        <dbReference type="EMBL" id="EIF00149.1"/>
    </source>
</evidence>
<protein>
    <submittedName>
        <fullName evidence="1">Uncharacterized protein</fullName>
    </submittedName>
</protein>